<dbReference type="EMBL" id="CP039690">
    <property type="protein sequence ID" value="QCI69058.1"/>
    <property type="molecule type" value="Genomic_DNA"/>
</dbReference>
<name>A0A4D7BH43_9HYPH</name>
<sequence>MADGQSSSRAATTERVVTDRLTGLALYGIDPVAYFTERAPREGLRDYELPWAGATWRFLNEGNRAAFMRDPAVYEPRFGGYDPIAVGEGNPATGHPSVWSIHEERLYVFHSERNRARFAADPDAAIARADGQWPALLATLVP</sequence>
<dbReference type="OrthoDB" id="344729at2"/>
<evidence type="ECO:0000313" key="2">
    <source>
        <dbReference type="Proteomes" id="UP000298781"/>
    </source>
</evidence>
<dbReference type="Proteomes" id="UP000298781">
    <property type="component" value="Chromosome"/>
</dbReference>
<proteinExistence type="predicted"/>
<accession>A0A4D7BH43</accession>
<organism evidence="1 2">
    <name type="scientific">Phreatobacter stygius</name>
    <dbReference type="NCBI Taxonomy" id="1940610"/>
    <lineage>
        <taxon>Bacteria</taxon>
        <taxon>Pseudomonadati</taxon>
        <taxon>Pseudomonadota</taxon>
        <taxon>Alphaproteobacteria</taxon>
        <taxon>Hyphomicrobiales</taxon>
        <taxon>Phreatobacteraceae</taxon>
        <taxon>Phreatobacter</taxon>
    </lineage>
</organism>
<gene>
    <name evidence="1" type="ORF">E8M01_05835</name>
</gene>
<reference evidence="1 2" key="1">
    <citation type="submission" date="2019-04" db="EMBL/GenBank/DDBJ databases">
        <title>Phreatobacter aquaticus sp. nov.</title>
        <authorList>
            <person name="Choi A."/>
        </authorList>
    </citation>
    <scope>NUCLEOTIDE SEQUENCE [LARGE SCALE GENOMIC DNA]</scope>
    <source>
        <strain evidence="1 2">KCTC 52518</strain>
    </source>
</reference>
<dbReference type="KEGG" id="pstg:E8M01_05835"/>
<protein>
    <recommendedName>
        <fullName evidence="3">YHS domain-containing protein</fullName>
    </recommendedName>
</protein>
<keyword evidence="2" id="KW-1185">Reference proteome</keyword>
<evidence type="ECO:0000313" key="1">
    <source>
        <dbReference type="EMBL" id="QCI69058.1"/>
    </source>
</evidence>
<evidence type="ECO:0008006" key="3">
    <source>
        <dbReference type="Google" id="ProtNLM"/>
    </source>
</evidence>
<dbReference type="AlphaFoldDB" id="A0A4D7BH43"/>
<dbReference type="NCBIfam" id="NF041384">
    <property type="entry name" value="YHS_seleno_dom"/>
    <property type="match status" value="1"/>
</dbReference>